<organism evidence="2">
    <name type="scientific">Cucumis melo</name>
    <name type="common">Muskmelon</name>
    <dbReference type="NCBI Taxonomy" id="3656"/>
    <lineage>
        <taxon>Eukaryota</taxon>
        <taxon>Viridiplantae</taxon>
        <taxon>Streptophyta</taxon>
        <taxon>Embryophyta</taxon>
        <taxon>Tracheophyta</taxon>
        <taxon>Spermatophyta</taxon>
        <taxon>Magnoliopsida</taxon>
        <taxon>eudicotyledons</taxon>
        <taxon>Gunneridae</taxon>
        <taxon>Pentapetalae</taxon>
        <taxon>rosids</taxon>
        <taxon>fabids</taxon>
        <taxon>Cucurbitales</taxon>
        <taxon>Cucurbitaceae</taxon>
        <taxon>Benincaseae</taxon>
        <taxon>Cucumis</taxon>
    </lineage>
</organism>
<feature type="transmembrane region" description="Helical" evidence="1">
    <location>
        <begin position="31"/>
        <end position="51"/>
    </location>
</feature>
<protein>
    <recommendedName>
        <fullName evidence="3">Transmembrane protein</fullName>
    </recommendedName>
</protein>
<feature type="transmembrane region" description="Helical" evidence="1">
    <location>
        <begin position="148"/>
        <end position="178"/>
    </location>
</feature>
<evidence type="ECO:0000256" key="1">
    <source>
        <dbReference type="SAM" id="Phobius"/>
    </source>
</evidence>
<sequence length="349" mass="40033">MDEVKLENLKFLGIFGILHETFKLTHQWRKIFTQITLLFILPLSLLFFANMETSNFFLQKISQEKTILQQTQISTPQFLKLSHLVSSEKLYSSLFSFTFLILSSIFSLLSTSAIVYTVACIYAARDVSFTLVMAVLPKVSKQLLITFFCYFASLFAFTFVAIGVLCLIPVIAILIYGLNTDQNFLLGIETIFFFFSISYCIGVWYLTTIWQLSSVVAVLEKSCGFKAMAKSKGLLKGKMKMVIMLWVLLDLPLGVIQLVFLHYFVIRSTWVGRSILGICWVLLFMVFLLVKLVLETVVYFVCKLHHGERVDKLALWNHLQGYISPHHYDQLKVDDDNNSVQLENIEAVR</sequence>
<dbReference type="PANTHER" id="PTHR33133">
    <property type="entry name" value="OS08G0107100 PROTEIN-RELATED"/>
    <property type="match status" value="1"/>
</dbReference>
<keyword evidence="1" id="KW-0812">Transmembrane</keyword>
<dbReference type="EnsemblPlants" id="MELO3C010588.2.1">
    <property type="protein sequence ID" value="MELO3C010588.2.1"/>
    <property type="gene ID" value="MELO3C010588.2"/>
</dbReference>
<dbReference type="AlphaFoldDB" id="A0A9I9CYK5"/>
<accession>A0A9I9CYK5</accession>
<feature type="transmembrane region" description="Helical" evidence="1">
    <location>
        <begin position="242"/>
        <end position="263"/>
    </location>
</feature>
<reference evidence="2" key="1">
    <citation type="submission" date="2023-03" db="UniProtKB">
        <authorList>
            <consortium name="EnsemblPlants"/>
        </authorList>
    </citation>
    <scope>IDENTIFICATION</scope>
</reference>
<evidence type="ECO:0000313" key="2">
    <source>
        <dbReference type="EnsemblPlants" id="MELO3C010588.2.1"/>
    </source>
</evidence>
<evidence type="ECO:0008006" key="3">
    <source>
        <dbReference type="Google" id="ProtNLM"/>
    </source>
</evidence>
<dbReference type="PANTHER" id="PTHR33133:SF51">
    <property type="entry name" value="THH1_TOM1_TOM3 DOMAIN-CONTAINING PROTEIN"/>
    <property type="match status" value="1"/>
</dbReference>
<name>A0A9I9CYK5_CUCME</name>
<proteinExistence type="predicted"/>
<feature type="transmembrane region" description="Helical" evidence="1">
    <location>
        <begin position="184"/>
        <end position="206"/>
    </location>
</feature>
<keyword evidence="1" id="KW-0472">Membrane</keyword>
<feature type="transmembrane region" description="Helical" evidence="1">
    <location>
        <begin position="275"/>
        <end position="302"/>
    </location>
</feature>
<keyword evidence="1" id="KW-1133">Transmembrane helix</keyword>
<dbReference type="Gramene" id="MELO3C010588.2.1">
    <property type="protein sequence ID" value="MELO3C010588.2.1"/>
    <property type="gene ID" value="MELO3C010588.2"/>
</dbReference>